<dbReference type="InterPro" id="IPR053926">
    <property type="entry name" value="RecX_HTH_1st"/>
</dbReference>
<proteinExistence type="inferred from homology"/>
<comment type="function">
    <text evidence="5">Modulates RecA activity.</text>
</comment>
<organism evidence="9 10">
    <name type="scientific">Paenibacillus lacisoli</name>
    <dbReference type="NCBI Taxonomy" id="3064525"/>
    <lineage>
        <taxon>Bacteria</taxon>
        <taxon>Bacillati</taxon>
        <taxon>Bacillota</taxon>
        <taxon>Bacilli</taxon>
        <taxon>Bacillales</taxon>
        <taxon>Paenibacillaceae</taxon>
        <taxon>Paenibacillus</taxon>
    </lineage>
</organism>
<dbReference type="PANTHER" id="PTHR33602:SF1">
    <property type="entry name" value="REGULATORY PROTEIN RECX FAMILY PROTEIN"/>
    <property type="match status" value="1"/>
</dbReference>
<reference evidence="9 10" key="1">
    <citation type="submission" date="2023-07" db="EMBL/GenBank/DDBJ databases">
        <title>Paenibacillus sp. JX-17 nov. isolated from soil.</title>
        <authorList>
            <person name="Wan Y."/>
            <person name="Liu B."/>
        </authorList>
    </citation>
    <scope>NUCLEOTIDE SEQUENCE [LARGE SCALE GENOMIC DNA]</scope>
    <source>
        <strain evidence="9 10">JX-17</strain>
    </source>
</reference>
<dbReference type="Pfam" id="PF21982">
    <property type="entry name" value="RecX_HTH1"/>
    <property type="match status" value="1"/>
</dbReference>
<evidence type="ECO:0000259" key="6">
    <source>
        <dbReference type="Pfam" id="PF02631"/>
    </source>
</evidence>
<dbReference type="PANTHER" id="PTHR33602">
    <property type="entry name" value="REGULATORY PROTEIN RECX FAMILY PROTEIN"/>
    <property type="match status" value="1"/>
</dbReference>
<dbReference type="InterPro" id="IPR003783">
    <property type="entry name" value="Regulatory_RecX"/>
</dbReference>
<dbReference type="InterPro" id="IPR036388">
    <property type="entry name" value="WH-like_DNA-bd_sf"/>
</dbReference>
<feature type="domain" description="RecX second three-helical" evidence="6">
    <location>
        <begin position="126"/>
        <end position="167"/>
    </location>
</feature>
<feature type="domain" description="RecX third three-helical" evidence="7">
    <location>
        <begin position="173"/>
        <end position="219"/>
    </location>
</feature>
<dbReference type="InterPro" id="IPR053924">
    <property type="entry name" value="RecX_HTH_2nd"/>
</dbReference>
<feature type="domain" description="RecX first three-helical" evidence="8">
    <location>
        <begin position="80"/>
        <end position="119"/>
    </location>
</feature>
<name>A0ABT9CDT0_9BACL</name>
<evidence type="ECO:0000259" key="7">
    <source>
        <dbReference type="Pfam" id="PF21981"/>
    </source>
</evidence>
<comment type="caution">
    <text evidence="9">The sequence shown here is derived from an EMBL/GenBank/DDBJ whole genome shotgun (WGS) entry which is preliminary data.</text>
</comment>
<dbReference type="HAMAP" id="MF_01114">
    <property type="entry name" value="RecX"/>
    <property type="match status" value="1"/>
</dbReference>
<dbReference type="InterPro" id="IPR053925">
    <property type="entry name" value="RecX_HTH_3rd"/>
</dbReference>
<evidence type="ECO:0000256" key="5">
    <source>
        <dbReference type="HAMAP-Rule" id="MF_01114"/>
    </source>
</evidence>
<dbReference type="Gene3D" id="1.10.10.10">
    <property type="entry name" value="Winged helix-like DNA-binding domain superfamily/Winged helix DNA-binding domain"/>
    <property type="match status" value="3"/>
</dbReference>
<evidence type="ECO:0000256" key="1">
    <source>
        <dbReference type="ARBA" id="ARBA00004496"/>
    </source>
</evidence>
<sequence length="242" mass="28555">MELEQEVPGGIAHFPDHRELVVTRVERKQGRQRGRYLIHFGEYSLSVLEDVMIKYRMTSGTVFTKEELAEIVVADERQQAYVHSLYILGRKQRSRTELARRLTDKEIQPAIVEETLDRLEREKLIDDTVFARQWAQQRISSQRKGKLWVRQELRQKGISKDNIAEALGEVSDEEEWDSALQCGRKKWRQVRGEMLDQKRKTMAYLMRRGFTGELSRRVIQRLAAESQEAEMDEDDTEWPDMD</sequence>
<evidence type="ECO:0000256" key="4">
    <source>
        <dbReference type="ARBA" id="ARBA00022490"/>
    </source>
</evidence>
<evidence type="ECO:0000256" key="2">
    <source>
        <dbReference type="ARBA" id="ARBA00009695"/>
    </source>
</evidence>
<protein>
    <recommendedName>
        <fullName evidence="3 5">Regulatory protein RecX</fullName>
    </recommendedName>
</protein>
<comment type="subcellular location">
    <subcellularLocation>
        <location evidence="1 5">Cytoplasm</location>
    </subcellularLocation>
</comment>
<evidence type="ECO:0000259" key="8">
    <source>
        <dbReference type="Pfam" id="PF21982"/>
    </source>
</evidence>
<dbReference type="RefSeq" id="WP_305023334.1">
    <property type="nucleotide sequence ID" value="NZ_JAUQTB010000002.1"/>
</dbReference>
<dbReference type="EMBL" id="JAUQTB010000002">
    <property type="protein sequence ID" value="MDO7905758.1"/>
    <property type="molecule type" value="Genomic_DNA"/>
</dbReference>
<keyword evidence="10" id="KW-1185">Reference proteome</keyword>
<dbReference type="Pfam" id="PF02631">
    <property type="entry name" value="RecX_HTH2"/>
    <property type="match status" value="1"/>
</dbReference>
<evidence type="ECO:0000313" key="9">
    <source>
        <dbReference type="EMBL" id="MDO7905758.1"/>
    </source>
</evidence>
<evidence type="ECO:0000256" key="3">
    <source>
        <dbReference type="ARBA" id="ARBA00018111"/>
    </source>
</evidence>
<evidence type="ECO:0000313" key="10">
    <source>
        <dbReference type="Proteomes" id="UP001240171"/>
    </source>
</evidence>
<keyword evidence="4 5" id="KW-0963">Cytoplasm</keyword>
<accession>A0ABT9CDT0</accession>
<dbReference type="Proteomes" id="UP001240171">
    <property type="component" value="Unassembled WGS sequence"/>
</dbReference>
<comment type="similarity">
    <text evidence="2 5">Belongs to the RecX family.</text>
</comment>
<gene>
    <name evidence="5" type="primary">recX</name>
    <name evidence="9" type="ORF">Q5741_04935</name>
</gene>
<dbReference type="Pfam" id="PF21981">
    <property type="entry name" value="RecX_HTH3"/>
    <property type="match status" value="1"/>
</dbReference>